<dbReference type="Proteomes" id="UP000195402">
    <property type="component" value="Unassembled WGS sequence"/>
</dbReference>
<dbReference type="GO" id="GO:0016887">
    <property type="term" value="F:ATP hydrolysis activity"/>
    <property type="evidence" value="ECO:0007669"/>
    <property type="project" value="InterPro"/>
</dbReference>
<dbReference type="FunFam" id="3.40.50.300:FF:000560">
    <property type="entry name" value="CLP protease regulatory subunit CLPX3 mitochondrial"/>
    <property type="match status" value="1"/>
</dbReference>
<evidence type="ECO:0000256" key="8">
    <source>
        <dbReference type="ARBA" id="ARBA00061242"/>
    </source>
</evidence>
<keyword evidence="13" id="KW-1185">Reference proteome</keyword>
<evidence type="ECO:0000259" key="11">
    <source>
        <dbReference type="SMART" id="SM01086"/>
    </source>
</evidence>
<name>A0A200QYC6_MACCD</name>
<dbReference type="NCBIfam" id="NF003745">
    <property type="entry name" value="PRK05342.1"/>
    <property type="match status" value="1"/>
</dbReference>
<dbReference type="InterPro" id="IPR004487">
    <property type="entry name" value="Clp_protease_ATP-bd_su_ClpX"/>
</dbReference>
<feature type="region of interest" description="Disordered" evidence="9">
    <location>
        <begin position="199"/>
        <end position="218"/>
    </location>
</feature>
<comment type="similarity">
    <text evidence="8">Belongs to the ClpX chaperone family.</text>
</comment>
<dbReference type="OMA" id="ASPHCNH"/>
<dbReference type="Gene3D" id="1.10.8.60">
    <property type="match status" value="1"/>
</dbReference>
<dbReference type="GO" id="GO:0140662">
    <property type="term" value="F:ATP-dependent protein folding chaperone"/>
    <property type="evidence" value="ECO:0007669"/>
    <property type="project" value="InterPro"/>
</dbReference>
<feature type="domain" description="AAA+ ATPase" evidence="10">
    <location>
        <begin position="289"/>
        <end position="497"/>
    </location>
</feature>
<dbReference type="InterPro" id="IPR027417">
    <property type="entry name" value="P-loop_NTPase"/>
</dbReference>
<dbReference type="SMART" id="SM01086">
    <property type="entry name" value="ClpB_D2-small"/>
    <property type="match status" value="1"/>
</dbReference>
<dbReference type="GO" id="GO:0005759">
    <property type="term" value="C:mitochondrial matrix"/>
    <property type="evidence" value="ECO:0007669"/>
    <property type="project" value="TreeGrafter"/>
</dbReference>
<dbReference type="FunFam" id="1.10.8.60:FF:000002">
    <property type="entry name" value="ATP-dependent Clp protease ATP-binding subunit ClpX"/>
    <property type="match status" value="1"/>
</dbReference>
<proteinExistence type="inferred from homology"/>
<dbReference type="InterPro" id="IPR003959">
    <property type="entry name" value="ATPase_AAA_core"/>
</dbReference>
<evidence type="ECO:0000256" key="4">
    <source>
        <dbReference type="ARBA" id="ARBA00022840"/>
    </source>
</evidence>
<dbReference type="GO" id="GO:0005524">
    <property type="term" value="F:ATP binding"/>
    <property type="evidence" value="ECO:0007669"/>
    <property type="project" value="UniProtKB-KW"/>
</dbReference>
<keyword evidence="5" id="KW-0809">Transit peptide</keyword>
<dbReference type="GO" id="GO:0051082">
    <property type="term" value="F:unfolded protein binding"/>
    <property type="evidence" value="ECO:0007669"/>
    <property type="project" value="InterPro"/>
</dbReference>
<dbReference type="PANTHER" id="PTHR48102:SF7">
    <property type="entry name" value="ATP-DEPENDENT CLP PROTEASE ATP-BINDING SUBUNIT CLPX-LIKE, MITOCHONDRIAL"/>
    <property type="match status" value="1"/>
</dbReference>
<evidence type="ECO:0000256" key="1">
    <source>
        <dbReference type="ARBA" id="ARBA00004173"/>
    </source>
</evidence>
<dbReference type="Pfam" id="PF07724">
    <property type="entry name" value="AAA_2"/>
    <property type="match status" value="1"/>
</dbReference>
<evidence type="ECO:0000256" key="6">
    <source>
        <dbReference type="ARBA" id="ARBA00023128"/>
    </source>
</evidence>
<evidence type="ECO:0000256" key="5">
    <source>
        <dbReference type="ARBA" id="ARBA00022946"/>
    </source>
</evidence>
<evidence type="ECO:0000256" key="7">
    <source>
        <dbReference type="ARBA" id="ARBA00055633"/>
    </source>
</evidence>
<evidence type="ECO:0000256" key="9">
    <source>
        <dbReference type="SAM" id="MobiDB-lite"/>
    </source>
</evidence>
<dbReference type="PANTHER" id="PTHR48102">
    <property type="entry name" value="ATP-DEPENDENT CLP PROTEASE ATP-BINDING SUBUNIT CLPX-LIKE, MITOCHONDRIAL-RELATED"/>
    <property type="match status" value="1"/>
</dbReference>
<evidence type="ECO:0000313" key="13">
    <source>
        <dbReference type="Proteomes" id="UP000195402"/>
    </source>
</evidence>
<dbReference type="NCBIfam" id="TIGR00382">
    <property type="entry name" value="clpX"/>
    <property type="match status" value="1"/>
</dbReference>
<feature type="compositionally biased region" description="Gly residues" evidence="9">
    <location>
        <begin position="200"/>
        <end position="218"/>
    </location>
</feature>
<keyword evidence="6" id="KW-0496">Mitochondrion</keyword>
<dbReference type="CDD" id="cd19497">
    <property type="entry name" value="RecA-like_ClpX"/>
    <property type="match status" value="1"/>
</dbReference>
<dbReference type="InterPro" id="IPR050052">
    <property type="entry name" value="ATP-dep_Clp_protease_ClpX"/>
</dbReference>
<reference evidence="12 13" key="1">
    <citation type="journal article" date="2017" name="Mol. Plant">
        <title>The Genome of Medicinal Plant Macleaya cordata Provides New Insights into Benzylisoquinoline Alkaloids Metabolism.</title>
        <authorList>
            <person name="Liu X."/>
            <person name="Liu Y."/>
            <person name="Huang P."/>
            <person name="Ma Y."/>
            <person name="Qing Z."/>
            <person name="Tang Q."/>
            <person name="Cao H."/>
            <person name="Cheng P."/>
            <person name="Zheng Y."/>
            <person name="Yuan Z."/>
            <person name="Zhou Y."/>
            <person name="Liu J."/>
            <person name="Tang Z."/>
            <person name="Zhuo Y."/>
            <person name="Zhang Y."/>
            <person name="Yu L."/>
            <person name="Huang J."/>
            <person name="Yang P."/>
            <person name="Peng Q."/>
            <person name="Zhang J."/>
            <person name="Jiang W."/>
            <person name="Zhang Z."/>
            <person name="Lin K."/>
            <person name="Ro D.K."/>
            <person name="Chen X."/>
            <person name="Xiong X."/>
            <person name="Shang Y."/>
            <person name="Huang S."/>
            <person name="Zeng J."/>
        </authorList>
    </citation>
    <scope>NUCLEOTIDE SEQUENCE [LARGE SCALE GENOMIC DNA]</scope>
    <source>
        <strain evidence="13">cv. BLH2017</strain>
        <tissue evidence="12">Root</tissue>
    </source>
</reference>
<dbReference type="STRING" id="56857.A0A200QYC6"/>
<comment type="caution">
    <text evidence="12">The sequence shown here is derived from an EMBL/GenBank/DDBJ whole genome shotgun (WGS) entry which is preliminary data.</text>
</comment>
<feature type="region of interest" description="Disordered" evidence="9">
    <location>
        <begin position="625"/>
        <end position="646"/>
    </location>
</feature>
<evidence type="ECO:0000313" key="12">
    <source>
        <dbReference type="EMBL" id="OVA15458.1"/>
    </source>
</evidence>
<evidence type="ECO:0000259" key="10">
    <source>
        <dbReference type="SMART" id="SM00382"/>
    </source>
</evidence>
<comment type="subcellular location">
    <subcellularLocation>
        <location evidence="1">Mitochondrion</location>
    </subcellularLocation>
</comment>
<dbReference type="EMBL" id="MVGT01000757">
    <property type="protein sequence ID" value="OVA15458.1"/>
    <property type="molecule type" value="Genomic_DNA"/>
</dbReference>
<sequence length="646" mass="70732">MSGIFRWQKLRETARYTPVSLIRSSYFPTYRFSQKSPISTRFSCLHVGTYRLRESLLGFQERYKWDGSSDDFQTGKIRAESNCPRCSKLINLTFSNRGDPIGYQALNLCPNCKTAYYFRPQKLVPLQGNFIEIGRLKKLDNSEKESGKEDEEGLPNQFKGSFWETIRSFGGDPPSPPTEVQTPPGPPFEPGLNVVRASGPGSGGSSGGAFGENDGWGGSSLGKDLPTPKEICKGLDQFVIGQERAKKVLSVAVYNHYKRIYHASSKKGSAEESGNLKAENDADDSVELEKSNVLLMGPTGSGKTLLAKTLARFVNVPFVIADATTLTQASYVGEDVESILYKLLTVADFNVQAAQQGMVYIDEVDKITKKAESLNISRDVSGEGVQQALLKMLEGTIVNVPEKGARKHPRGDNIQMDTKDILFICGGAFVDLEKTISERRQDSSIGFGAPVRANMRAGGLTNAVVTSSLLETVESGDLIAYGLIPEFCGRFPILVSLAALNEDQLVQVLTEPKNALGKQYRKMFSMNNVKLHFTENALRLIAKKAMSKNTGARGLRGILENILTEAMYEIPDIKTGNDKVDAVVVDEEAIGSADEQGPGAKILRGEGSLERYLVEIKLKDQMGNREVAEPESLEGETEVSSRVMSV</sequence>
<keyword evidence="2" id="KW-0547">Nucleotide-binding</keyword>
<dbReference type="GO" id="GO:0051603">
    <property type="term" value="P:proteolysis involved in protein catabolic process"/>
    <property type="evidence" value="ECO:0007669"/>
    <property type="project" value="TreeGrafter"/>
</dbReference>
<organism evidence="12 13">
    <name type="scientific">Macleaya cordata</name>
    <name type="common">Five-seeded plume-poppy</name>
    <name type="synonym">Bocconia cordata</name>
    <dbReference type="NCBI Taxonomy" id="56857"/>
    <lineage>
        <taxon>Eukaryota</taxon>
        <taxon>Viridiplantae</taxon>
        <taxon>Streptophyta</taxon>
        <taxon>Embryophyta</taxon>
        <taxon>Tracheophyta</taxon>
        <taxon>Spermatophyta</taxon>
        <taxon>Magnoliopsida</taxon>
        <taxon>Ranunculales</taxon>
        <taxon>Papaveraceae</taxon>
        <taxon>Papaveroideae</taxon>
        <taxon>Macleaya</taxon>
    </lineage>
</organism>
<dbReference type="InterPro" id="IPR019489">
    <property type="entry name" value="Clp_ATPase_C"/>
</dbReference>
<gene>
    <name evidence="12" type="ORF">BVC80_8411g2</name>
</gene>
<dbReference type="SMART" id="SM00382">
    <property type="entry name" value="AAA"/>
    <property type="match status" value="1"/>
</dbReference>
<dbReference type="Gene3D" id="3.40.50.300">
    <property type="entry name" value="P-loop containing nucleotide triphosphate hydrolases"/>
    <property type="match status" value="1"/>
</dbReference>
<dbReference type="InParanoid" id="A0A200QYC6"/>
<protein>
    <submittedName>
        <fullName evidence="12">AAA+ ATPase domain</fullName>
    </submittedName>
</protein>
<dbReference type="FunCoup" id="A0A200QYC6">
    <property type="interactions" value="2771"/>
</dbReference>
<evidence type="ECO:0000256" key="2">
    <source>
        <dbReference type="ARBA" id="ARBA00022741"/>
    </source>
</evidence>
<feature type="domain" description="Clp ATPase C-terminal" evidence="11">
    <location>
        <begin position="500"/>
        <end position="590"/>
    </location>
</feature>
<accession>A0A200QYC6</accession>
<dbReference type="OrthoDB" id="1721884at2759"/>
<comment type="function">
    <text evidence="7">ATP-dependent specificity component of the mitochondrial Clp protease. It directs the protease to specific substrates. Can perform chaperone functions in the absence of ClpP.</text>
</comment>
<dbReference type="InterPro" id="IPR003593">
    <property type="entry name" value="AAA+_ATPase"/>
</dbReference>
<dbReference type="AlphaFoldDB" id="A0A200QYC6"/>
<dbReference type="Pfam" id="PF10431">
    <property type="entry name" value="ClpB_D2-small"/>
    <property type="match status" value="1"/>
</dbReference>
<keyword evidence="4" id="KW-0067">ATP-binding</keyword>
<evidence type="ECO:0000256" key="3">
    <source>
        <dbReference type="ARBA" id="ARBA00022801"/>
    </source>
</evidence>
<dbReference type="SUPFAM" id="SSF52540">
    <property type="entry name" value="P-loop containing nucleoside triphosphate hydrolases"/>
    <property type="match status" value="1"/>
</dbReference>
<keyword evidence="3" id="KW-0378">Hydrolase</keyword>